<evidence type="ECO:0000256" key="1">
    <source>
        <dbReference type="ARBA" id="ARBA00009458"/>
    </source>
</evidence>
<gene>
    <name evidence="4" type="ORF">D9C73_010115</name>
</gene>
<dbReference type="Gene3D" id="1.10.437.10">
    <property type="entry name" value="Blc2-like"/>
    <property type="match status" value="1"/>
</dbReference>
<dbReference type="GO" id="GO:0005741">
    <property type="term" value="C:mitochondrial outer membrane"/>
    <property type="evidence" value="ECO:0007669"/>
    <property type="project" value="TreeGrafter"/>
</dbReference>
<accession>A0A4U5ULF7</accession>
<evidence type="ECO:0000313" key="5">
    <source>
        <dbReference type="Proteomes" id="UP000298787"/>
    </source>
</evidence>
<dbReference type="GO" id="GO:0051400">
    <property type="term" value="F:BH domain binding"/>
    <property type="evidence" value="ECO:0007669"/>
    <property type="project" value="TreeGrafter"/>
</dbReference>
<keyword evidence="5" id="KW-1185">Reference proteome</keyword>
<dbReference type="InterPro" id="IPR046371">
    <property type="entry name" value="Bcl-2_BH1-3"/>
</dbReference>
<dbReference type="InterPro" id="IPR036834">
    <property type="entry name" value="Bcl-2-like_sf"/>
</dbReference>
<dbReference type="PRINTS" id="PR01862">
    <property type="entry name" value="BCL2FAMILY"/>
</dbReference>
<dbReference type="GO" id="GO:0001836">
    <property type="term" value="P:release of cytochrome c from mitochondria"/>
    <property type="evidence" value="ECO:0007669"/>
    <property type="project" value="TreeGrafter"/>
</dbReference>
<dbReference type="Proteomes" id="UP000298787">
    <property type="component" value="Chromosome 9"/>
</dbReference>
<evidence type="ECO:0000256" key="2">
    <source>
        <dbReference type="ARBA" id="ARBA00022703"/>
    </source>
</evidence>
<dbReference type="PROSITE" id="PS50062">
    <property type="entry name" value="BCL2_FAMILY"/>
    <property type="match status" value="1"/>
</dbReference>
<evidence type="ECO:0000259" key="3">
    <source>
        <dbReference type="SMART" id="SM00337"/>
    </source>
</evidence>
<dbReference type="AlphaFoldDB" id="A0A4U5ULF7"/>
<keyword evidence="2" id="KW-0053">Apoptosis</keyword>
<dbReference type="PANTHER" id="PTHR11256">
    <property type="entry name" value="BCL-2 RELATED"/>
    <property type="match status" value="1"/>
</dbReference>
<dbReference type="PANTHER" id="PTHR11256:SF46">
    <property type="entry name" value="INDUCED MYELOID LEUKEMIA CELL DIFFERENTIATION PROTEIN MCL-1"/>
    <property type="match status" value="1"/>
</dbReference>
<reference evidence="4 5" key="1">
    <citation type="submission" date="2019-01" db="EMBL/GenBank/DDBJ databases">
        <title>Genome Assembly of Collichthys lucidus.</title>
        <authorList>
            <person name="Cai M."/>
            <person name="Xiao S."/>
        </authorList>
    </citation>
    <scope>NUCLEOTIDE SEQUENCE [LARGE SCALE GENOMIC DNA]</scope>
    <source>
        <strain evidence="4">JT15FE1705JMU</strain>
        <tissue evidence="4">Muscle</tissue>
    </source>
</reference>
<dbReference type="SUPFAM" id="SSF56854">
    <property type="entry name" value="Bcl-2 inhibitors of programmed cell death"/>
    <property type="match status" value="1"/>
</dbReference>
<dbReference type="CDD" id="cd06845">
    <property type="entry name" value="Bcl-2_like"/>
    <property type="match status" value="1"/>
</dbReference>
<dbReference type="GO" id="GO:0042981">
    <property type="term" value="P:regulation of apoptotic process"/>
    <property type="evidence" value="ECO:0007669"/>
    <property type="project" value="InterPro"/>
</dbReference>
<comment type="similarity">
    <text evidence="1">Belongs to the Bcl-2 family.</text>
</comment>
<protein>
    <submittedName>
        <fullName evidence="4">Induced myeloid leukemia cell differentiation protein</fullName>
    </submittedName>
</protein>
<dbReference type="SMART" id="SM00337">
    <property type="entry name" value="BCL"/>
    <property type="match status" value="1"/>
</dbReference>
<dbReference type="GO" id="GO:0097192">
    <property type="term" value="P:extrinsic apoptotic signaling pathway in absence of ligand"/>
    <property type="evidence" value="ECO:0007669"/>
    <property type="project" value="TreeGrafter"/>
</dbReference>
<dbReference type="Pfam" id="PF00452">
    <property type="entry name" value="Bcl-2"/>
    <property type="match status" value="1"/>
</dbReference>
<dbReference type="STRING" id="240159.A0A4U5ULF7"/>
<dbReference type="InterPro" id="IPR002475">
    <property type="entry name" value="Bcl2-like"/>
</dbReference>
<dbReference type="EMBL" id="CM014086">
    <property type="protein sequence ID" value="TKS75724.1"/>
    <property type="molecule type" value="Genomic_DNA"/>
</dbReference>
<dbReference type="GO" id="GO:0008053">
    <property type="term" value="P:mitochondrial fusion"/>
    <property type="evidence" value="ECO:0007669"/>
    <property type="project" value="TreeGrafter"/>
</dbReference>
<organism evidence="4 5">
    <name type="scientific">Collichthys lucidus</name>
    <name type="common">Big head croaker</name>
    <name type="synonym">Sciaena lucida</name>
    <dbReference type="NCBI Taxonomy" id="240159"/>
    <lineage>
        <taxon>Eukaryota</taxon>
        <taxon>Metazoa</taxon>
        <taxon>Chordata</taxon>
        <taxon>Craniata</taxon>
        <taxon>Vertebrata</taxon>
        <taxon>Euteleostomi</taxon>
        <taxon>Actinopterygii</taxon>
        <taxon>Neopterygii</taxon>
        <taxon>Teleostei</taxon>
        <taxon>Neoteleostei</taxon>
        <taxon>Acanthomorphata</taxon>
        <taxon>Eupercaria</taxon>
        <taxon>Sciaenidae</taxon>
        <taxon>Collichthys</taxon>
    </lineage>
</organism>
<proteinExistence type="inferred from homology"/>
<dbReference type="InterPro" id="IPR026298">
    <property type="entry name" value="Bcl-2_fam"/>
</dbReference>
<feature type="domain" description="Bcl-2 Bcl-2 homology region 1-3" evidence="3">
    <location>
        <begin position="278"/>
        <end position="374"/>
    </location>
</feature>
<dbReference type="GO" id="GO:0008630">
    <property type="term" value="P:intrinsic apoptotic signaling pathway in response to DNA damage"/>
    <property type="evidence" value="ECO:0007669"/>
    <property type="project" value="TreeGrafter"/>
</dbReference>
<dbReference type="GO" id="GO:0015267">
    <property type="term" value="F:channel activity"/>
    <property type="evidence" value="ECO:0007669"/>
    <property type="project" value="TreeGrafter"/>
</dbReference>
<evidence type="ECO:0000313" key="4">
    <source>
        <dbReference type="EMBL" id="TKS75724.1"/>
    </source>
</evidence>
<name>A0A4U5ULF7_COLLU</name>
<sequence length="415" mass="47035">MQGPDIFVLSLNRAGGALSQRSEFDVLNDPNVMIHLDGTYDTYQCKDCNIVLSALKRGDPGFEEHLWHGGGECRYFRIKYVGREEELTISKGKLRFQKGFLALPQFFFSAINGYVPIGNTRHCIVCASPDYQHHHFQSACAEMARRIIVSLKHLTLDVHIDNTPLFSPLRRINNFSVLGESANMYHIPGTLDTHKCVDCKLEIKDFVVNDYLLGEHIYHVYNQGGRCSYLEKKFENRKDELMVILGKERYRRGLIAFETTVTKAEHGFAMLNGQRRCLTLLTICNSRGFFEELPVDDKGDKVTSLSVLAHSIFADGAINWGRIVSLVAFGVIVCQNSNKEEEEERLALVESVGEKVSTYLLTDQRDWLLKNNSWVGFVEFYAEPVPEPEPEHVLVDKLLCIAGFAVIGALIYLCK</sequence>